<feature type="domain" description="HTH tetR-type" evidence="5">
    <location>
        <begin position="18"/>
        <end position="78"/>
    </location>
</feature>
<dbReference type="GO" id="GO:0000976">
    <property type="term" value="F:transcription cis-regulatory region binding"/>
    <property type="evidence" value="ECO:0007669"/>
    <property type="project" value="TreeGrafter"/>
</dbReference>
<keyword evidence="2 4" id="KW-0238">DNA-binding</keyword>
<reference evidence="6 7" key="1">
    <citation type="submission" date="2016-11" db="EMBL/GenBank/DDBJ databases">
        <authorList>
            <person name="Jaros S."/>
            <person name="Januszkiewicz K."/>
            <person name="Wedrychowicz H."/>
        </authorList>
    </citation>
    <scope>NUCLEOTIDE SEQUENCE [LARGE SCALE GENOMIC DNA]</scope>
    <source>
        <strain evidence="6 7">DSM 45408</strain>
    </source>
</reference>
<evidence type="ECO:0000256" key="1">
    <source>
        <dbReference type="ARBA" id="ARBA00023015"/>
    </source>
</evidence>
<proteinExistence type="predicted"/>
<dbReference type="PANTHER" id="PTHR30055">
    <property type="entry name" value="HTH-TYPE TRANSCRIPTIONAL REGULATOR RUTR"/>
    <property type="match status" value="1"/>
</dbReference>
<dbReference type="PROSITE" id="PS50977">
    <property type="entry name" value="HTH_TETR_2"/>
    <property type="match status" value="1"/>
</dbReference>
<dbReference type="InterPro" id="IPR001647">
    <property type="entry name" value="HTH_TetR"/>
</dbReference>
<dbReference type="STRING" id="1070870.SAMN05444351_0408"/>
<dbReference type="PANTHER" id="PTHR30055:SF234">
    <property type="entry name" value="HTH-TYPE TRANSCRIPTIONAL REGULATOR BETI"/>
    <property type="match status" value="1"/>
</dbReference>
<sequence>MREGKRVYRSDLRQEQARRTRVQVLEAATRCFLERGYAATTMREVAETAGVSLPTVFAQGGKAALLLACVDRALVGSDDERAVRELGPFADLLAAPDRAGRLAALHRLASQSAAGTLAMQDAFAAAAAADPEVAGPYAEYERRRRADMTVLVRAFADDLRDDLDLESAVDVFWSVFSPATQSRLIRGCGWPPQRYADWLPGAVERLLLR</sequence>
<dbReference type="InterPro" id="IPR009057">
    <property type="entry name" value="Homeodomain-like_sf"/>
</dbReference>
<accession>A0A1M5DJ50</accession>
<evidence type="ECO:0000256" key="4">
    <source>
        <dbReference type="PROSITE-ProRule" id="PRU00335"/>
    </source>
</evidence>
<dbReference type="EMBL" id="FQVX01000001">
    <property type="protein sequence ID" value="SHF67039.1"/>
    <property type="molecule type" value="Genomic_DNA"/>
</dbReference>
<dbReference type="AlphaFoldDB" id="A0A1M5DJ50"/>
<keyword evidence="1" id="KW-0805">Transcription regulation</keyword>
<keyword evidence="3" id="KW-0804">Transcription</keyword>
<dbReference type="RefSeq" id="WP_073418291.1">
    <property type="nucleotide sequence ID" value="NZ_FQVX01000001.1"/>
</dbReference>
<dbReference type="Pfam" id="PF00440">
    <property type="entry name" value="TetR_N"/>
    <property type="match status" value="1"/>
</dbReference>
<dbReference type="Gene3D" id="1.10.357.10">
    <property type="entry name" value="Tetracycline Repressor, domain 2"/>
    <property type="match status" value="1"/>
</dbReference>
<dbReference type="InterPro" id="IPR050109">
    <property type="entry name" value="HTH-type_TetR-like_transc_reg"/>
</dbReference>
<dbReference type="Proteomes" id="UP000184471">
    <property type="component" value="Unassembled WGS sequence"/>
</dbReference>
<evidence type="ECO:0000256" key="2">
    <source>
        <dbReference type="ARBA" id="ARBA00023125"/>
    </source>
</evidence>
<evidence type="ECO:0000313" key="6">
    <source>
        <dbReference type="EMBL" id="SHF67039.1"/>
    </source>
</evidence>
<evidence type="ECO:0000256" key="3">
    <source>
        <dbReference type="ARBA" id="ARBA00023163"/>
    </source>
</evidence>
<feature type="DNA-binding region" description="H-T-H motif" evidence="4">
    <location>
        <begin position="41"/>
        <end position="60"/>
    </location>
</feature>
<evidence type="ECO:0000313" key="7">
    <source>
        <dbReference type="Proteomes" id="UP000184471"/>
    </source>
</evidence>
<dbReference type="GO" id="GO:0003700">
    <property type="term" value="F:DNA-binding transcription factor activity"/>
    <property type="evidence" value="ECO:0007669"/>
    <property type="project" value="TreeGrafter"/>
</dbReference>
<gene>
    <name evidence="6" type="ORF">SAMN05444351_0408</name>
</gene>
<dbReference type="SUPFAM" id="SSF46689">
    <property type="entry name" value="Homeodomain-like"/>
    <property type="match status" value="1"/>
</dbReference>
<name>A0A1M5DJ50_9ACTN</name>
<keyword evidence="7" id="KW-1185">Reference proteome</keyword>
<organism evidence="6 7">
    <name type="scientific">Geodermatophilus nigrescens</name>
    <dbReference type="NCBI Taxonomy" id="1070870"/>
    <lineage>
        <taxon>Bacteria</taxon>
        <taxon>Bacillati</taxon>
        <taxon>Actinomycetota</taxon>
        <taxon>Actinomycetes</taxon>
        <taxon>Geodermatophilales</taxon>
        <taxon>Geodermatophilaceae</taxon>
        <taxon>Geodermatophilus</taxon>
    </lineage>
</organism>
<evidence type="ECO:0000259" key="5">
    <source>
        <dbReference type="PROSITE" id="PS50977"/>
    </source>
</evidence>
<protein>
    <submittedName>
        <fullName evidence="6">Transcriptional regulator, TetR family</fullName>
    </submittedName>
</protein>